<evidence type="ECO:0000313" key="2">
    <source>
        <dbReference type="EMBL" id="SMX48752.1"/>
    </source>
</evidence>
<feature type="transmembrane region" description="Helical" evidence="1">
    <location>
        <begin position="6"/>
        <end position="28"/>
    </location>
</feature>
<keyword evidence="1" id="KW-1133">Transmembrane helix</keyword>
<protein>
    <submittedName>
        <fullName evidence="2">Uncharacterized protein</fullName>
    </submittedName>
</protein>
<gene>
    <name evidence="2" type="ORF">MAA8898_04075</name>
</gene>
<name>A0A238L2U3_9RHOB</name>
<keyword evidence="1" id="KW-0812">Transmembrane</keyword>
<dbReference type="Proteomes" id="UP000207598">
    <property type="component" value="Unassembled WGS sequence"/>
</dbReference>
<reference evidence="2 3" key="1">
    <citation type="submission" date="2017-05" db="EMBL/GenBank/DDBJ databases">
        <authorList>
            <person name="Song R."/>
            <person name="Chenine A.L."/>
            <person name="Ruprecht R.M."/>
        </authorList>
    </citation>
    <scope>NUCLEOTIDE SEQUENCE [LARGE SCALE GENOMIC DNA]</scope>
    <source>
        <strain evidence="2 3">CECT 8898</strain>
    </source>
</reference>
<keyword evidence="1" id="KW-0472">Membrane</keyword>
<organism evidence="2 3">
    <name type="scientific">Maliponia aquimaris</name>
    <dbReference type="NCBI Taxonomy" id="1673631"/>
    <lineage>
        <taxon>Bacteria</taxon>
        <taxon>Pseudomonadati</taxon>
        <taxon>Pseudomonadota</taxon>
        <taxon>Alphaproteobacteria</taxon>
        <taxon>Rhodobacterales</taxon>
        <taxon>Paracoccaceae</taxon>
        <taxon>Maliponia</taxon>
    </lineage>
</organism>
<proteinExistence type="predicted"/>
<sequence>MFFDSWVLDWFAILNLATLALTFIIILVKELGFGK</sequence>
<evidence type="ECO:0000313" key="3">
    <source>
        <dbReference type="Proteomes" id="UP000207598"/>
    </source>
</evidence>
<evidence type="ECO:0000256" key="1">
    <source>
        <dbReference type="SAM" id="Phobius"/>
    </source>
</evidence>
<accession>A0A238L2U3</accession>
<dbReference type="AlphaFoldDB" id="A0A238L2U3"/>
<dbReference type="EMBL" id="FXYF01000014">
    <property type="protein sequence ID" value="SMX48752.1"/>
    <property type="molecule type" value="Genomic_DNA"/>
</dbReference>
<keyword evidence="3" id="KW-1185">Reference proteome</keyword>